<sequence>MRLQCEVVEEKQMNPLSHPTIWCCHEEVAMAKKEGLQGLHSSDINRSYSRLGVYHCLSLTKDVPGRFLASLSIAQPHECVKMNWSHPCLSKKAMKLVERGSPKPFHEEEGLRLILRRLWRSLGEDGRRCKDMAGRMYGPVRMVQPFTDKAIRRAGRVVDLARLSNELDWFRRAGRVVDPARPSAELDGVPCPPFNKKVITYAIGC</sequence>
<dbReference type="AlphaFoldDB" id="A0A8S9QUI0"/>
<gene>
    <name evidence="1" type="ORF">F2Q69_00013347</name>
</gene>
<dbReference type="Proteomes" id="UP000712600">
    <property type="component" value="Unassembled WGS sequence"/>
</dbReference>
<dbReference type="EMBL" id="QGKX02000996">
    <property type="protein sequence ID" value="KAF3554009.1"/>
    <property type="molecule type" value="Genomic_DNA"/>
</dbReference>
<reference evidence="1" key="1">
    <citation type="submission" date="2019-12" db="EMBL/GenBank/DDBJ databases">
        <title>Genome sequencing and annotation of Brassica cretica.</title>
        <authorList>
            <person name="Studholme D.J."/>
            <person name="Sarris P."/>
        </authorList>
    </citation>
    <scope>NUCLEOTIDE SEQUENCE</scope>
    <source>
        <strain evidence="1">PFS-109/04</strain>
        <tissue evidence="1">Leaf</tissue>
    </source>
</reference>
<protein>
    <submittedName>
        <fullName evidence="1">Uncharacterized protein</fullName>
    </submittedName>
</protein>
<accession>A0A8S9QUI0</accession>
<evidence type="ECO:0000313" key="1">
    <source>
        <dbReference type="EMBL" id="KAF3554009.1"/>
    </source>
</evidence>
<organism evidence="1 2">
    <name type="scientific">Brassica cretica</name>
    <name type="common">Mustard</name>
    <dbReference type="NCBI Taxonomy" id="69181"/>
    <lineage>
        <taxon>Eukaryota</taxon>
        <taxon>Viridiplantae</taxon>
        <taxon>Streptophyta</taxon>
        <taxon>Embryophyta</taxon>
        <taxon>Tracheophyta</taxon>
        <taxon>Spermatophyta</taxon>
        <taxon>Magnoliopsida</taxon>
        <taxon>eudicotyledons</taxon>
        <taxon>Gunneridae</taxon>
        <taxon>Pentapetalae</taxon>
        <taxon>rosids</taxon>
        <taxon>malvids</taxon>
        <taxon>Brassicales</taxon>
        <taxon>Brassicaceae</taxon>
        <taxon>Brassiceae</taxon>
        <taxon>Brassica</taxon>
    </lineage>
</organism>
<name>A0A8S9QUI0_BRACR</name>
<evidence type="ECO:0000313" key="2">
    <source>
        <dbReference type="Proteomes" id="UP000712600"/>
    </source>
</evidence>
<comment type="caution">
    <text evidence="1">The sequence shown here is derived from an EMBL/GenBank/DDBJ whole genome shotgun (WGS) entry which is preliminary data.</text>
</comment>
<proteinExistence type="predicted"/>